<name>A0A2N8P0L4_STREU</name>
<keyword evidence="4" id="KW-1185">Reference proteome</keyword>
<gene>
    <name evidence="3" type="ORF">AF335_08345</name>
    <name evidence="2" type="ORF">FHS36_005505</name>
</gene>
<feature type="region of interest" description="Disordered" evidence="1">
    <location>
        <begin position="58"/>
        <end position="79"/>
    </location>
</feature>
<dbReference type="RefSeq" id="WP_102917636.1">
    <property type="nucleotide sequence ID" value="NZ_JACHJF010000023.1"/>
</dbReference>
<evidence type="ECO:0000313" key="2">
    <source>
        <dbReference type="EMBL" id="MBB5122034.1"/>
    </source>
</evidence>
<evidence type="ECO:0000256" key="1">
    <source>
        <dbReference type="SAM" id="MobiDB-lite"/>
    </source>
</evidence>
<dbReference type="EMBL" id="JACHJF010000023">
    <property type="protein sequence ID" value="MBB5122034.1"/>
    <property type="molecule type" value="Genomic_DNA"/>
</dbReference>
<reference evidence="3" key="2">
    <citation type="submission" date="2015-07" db="EMBL/GenBank/DDBJ databases">
        <authorList>
            <person name="Noorani M."/>
        </authorList>
    </citation>
    <scope>NUCLEOTIDE SEQUENCE [LARGE SCALE GENOMIC DNA]</scope>
    <source>
        <strain evidence="3">ATCC 27428</strain>
    </source>
</reference>
<dbReference type="AlphaFoldDB" id="A0A2N8P0L4"/>
<evidence type="ECO:0000313" key="3">
    <source>
        <dbReference type="EMBL" id="PNE34558.1"/>
    </source>
</evidence>
<dbReference type="Proteomes" id="UP000235945">
    <property type="component" value="Unassembled WGS sequence"/>
</dbReference>
<evidence type="ECO:0000313" key="4">
    <source>
        <dbReference type="Proteomes" id="UP000235945"/>
    </source>
</evidence>
<proteinExistence type="predicted"/>
<comment type="caution">
    <text evidence="3">The sequence shown here is derived from an EMBL/GenBank/DDBJ whole genome shotgun (WGS) entry which is preliminary data.</text>
</comment>
<dbReference type="PROSITE" id="PS51257">
    <property type="entry name" value="PROKAR_LIPOPROTEIN"/>
    <property type="match status" value="1"/>
</dbReference>
<organism evidence="3 4">
    <name type="scientific">Streptomyces eurocidicus</name>
    <name type="common">Streptoverticillium eurocidicus</name>
    <dbReference type="NCBI Taxonomy" id="66423"/>
    <lineage>
        <taxon>Bacteria</taxon>
        <taxon>Bacillati</taxon>
        <taxon>Actinomycetota</taxon>
        <taxon>Actinomycetes</taxon>
        <taxon>Kitasatosporales</taxon>
        <taxon>Streptomycetaceae</taxon>
        <taxon>Streptomyces</taxon>
    </lineage>
</organism>
<dbReference type="EMBL" id="LGUI01000002">
    <property type="protein sequence ID" value="PNE34558.1"/>
    <property type="molecule type" value="Genomic_DNA"/>
</dbReference>
<reference evidence="2 5" key="3">
    <citation type="submission" date="2020-08" db="EMBL/GenBank/DDBJ databases">
        <title>Genomic Encyclopedia of Type Strains, Phase III (KMG-III): the genomes of soil and plant-associated and newly described type strains.</title>
        <authorList>
            <person name="Whitman W."/>
        </authorList>
    </citation>
    <scope>NUCLEOTIDE SEQUENCE [LARGE SCALE GENOMIC DNA]</scope>
    <source>
        <strain evidence="2 5">CECT 3259</strain>
    </source>
</reference>
<protein>
    <submittedName>
        <fullName evidence="3">Lipoprotein</fullName>
    </submittedName>
</protein>
<dbReference type="Proteomes" id="UP000528608">
    <property type="component" value="Unassembled WGS sequence"/>
</dbReference>
<reference evidence="4" key="1">
    <citation type="submission" date="2015-07" db="EMBL/GenBank/DDBJ databases">
        <authorList>
            <person name="Graham D.E."/>
            <person name="Giannone R.J."/>
            <person name="Gulvik C.A."/>
            <person name="Hettich R.L."/>
            <person name="Klingeman D.M."/>
            <person name="Mahan K.M."/>
            <person name="Parry R.J."/>
            <person name="Spain J.C."/>
        </authorList>
    </citation>
    <scope>NUCLEOTIDE SEQUENCE [LARGE SCALE GENOMIC DNA]</scope>
    <source>
        <strain evidence="4">ATCC 27428</strain>
    </source>
</reference>
<dbReference type="OrthoDB" id="4053327at2"/>
<sequence length="185" mass="19994">MRHRTRTAGPPPSAPRPASLLLAGLMAGCLLTGCAEPAPRPAPDDVLKAATQRLTDGCLTRQGLTPPRPGRTPSPAAEQRRVDDALFGTGRAELSVVLPTGYAVRAHTDGCLAAAQRRLYGDQRRWFRASVIVNNLRPEAEHTHRDLAEVRARHSAEIADWRRLRAHALSEATSPLDNPPPTGES</sequence>
<accession>A0A2N8P0L4</accession>
<keyword evidence="3" id="KW-0449">Lipoprotein</keyword>
<evidence type="ECO:0000313" key="5">
    <source>
        <dbReference type="Proteomes" id="UP000528608"/>
    </source>
</evidence>